<dbReference type="Proteomes" id="UP001200034">
    <property type="component" value="Unassembled WGS sequence"/>
</dbReference>
<dbReference type="EMBL" id="JAJJHW010003409">
    <property type="protein sequence ID" value="KAH8360102.1"/>
    <property type="molecule type" value="Genomic_DNA"/>
</dbReference>
<dbReference type="Gene3D" id="1.10.1170.10">
    <property type="entry name" value="Inhibitor Of Apoptosis Protein (2mihbC-IAP-1), Chain A"/>
    <property type="match status" value="1"/>
</dbReference>
<name>A0AAD4PII5_9MUSC</name>
<dbReference type="CDD" id="cd00022">
    <property type="entry name" value="BIR"/>
    <property type="match status" value="1"/>
</dbReference>
<comment type="caution">
    <text evidence="3">The sequence shown here is derived from an EMBL/GenBank/DDBJ whole genome shotgun (WGS) entry which is preliminary data.</text>
</comment>
<dbReference type="GO" id="GO:0046872">
    <property type="term" value="F:metal ion binding"/>
    <property type="evidence" value="ECO:0007669"/>
    <property type="project" value="UniProtKB-KW"/>
</dbReference>
<keyword evidence="4" id="KW-1185">Reference proteome</keyword>
<gene>
    <name evidence="3" type="ORF">KR093_010808</name>
</gene>
<accession>A0AAD4PII5</accession>
<keyword evidence="1" id="KW-0479">Metal-binding</keyword>
<evidence type="ECO:0000313" key="3">
    <source>
        <dbReference type="EMBL" id="KAH8360102.1"/>
    </source>
</evidence>
<protein>
    <recommendedName>
        <fullName evidence="5">Baculoviral IAP repeat-containing protein 5</fullName>
    </recommendedName>
</protein>
<dbReference type="AlphaFoldDB" id="A0AAD4PII5"/>
<proteinExistence type="predicted"/>
<organism evidence="3 4">
    <name type="scientific">Drosophila rubida</name>
    <dbReference type="NCBI Taxonomy" id="30044"/>
    <lineage>
        <taxon>Eukaryota</taxon>
        <taxon>Metazoa</taxon>
        <taxon>Ecdysozoa</taxon>
        <taxon>Arthropoda</taxon>
        <taxon>Hexapoda</taxon>
        <taxon>Insecta</taxon>
        <taxon>Pterygota</taxon>
        <taxon>Neoptera</taxon>
        <taxon>Endopterygota</taxon>
        <taxon>Diptera</taxon>
        <taxon>Brachycera</taxon>
        <taxon>Muscomorpha</taxon>
        <taxon>Ephydroidea</taxon>
        <taxon>Drosophilidae</taxon>
        <taxon>Drosophila</taxon>
    </lineage>
</organism>
<evidence type="ECO:0008006" key="5">
    <source>
        <dbReference type="Google" id="ProtNLM"/>
    </source>
</evidence>
<dbReference type="Pfam" id="PF00653">
    <property type="entry name" value="BIR"/>
    <property type="match status" value="1"/>
</dbReference>
<dbReference type="PANTHER" id="PTHR46771">
    <property type="entry name" value="DETERIN"/>
    <property type="match status" value="1"/>
</dbReference>
<dbReference type="PANTHER" id="PTHR46771:SF5">
    <property type="entry name" value="DETERIN"/>
    <property type="match status" value="1"/>
</dbReference>
<dbReference type="SUPFAM" id="SSF57924">
    <property type="entry name" value="Inhibitor of apoptosis (IAP) repeat"/>
    <property type="match status" value="1"/>
</dbReference>
<dbReference type="SMART" id="SM00238">
    <property type="entry name" value="BIR"/>
    <property type="match status" value="1"/>
</dbReference>
<evidence type="ECO:0000256" key="2">
    <source>
        <dbReference type="ARBA" id="ARBA00022833"/>
    </source>
</evidence>
<reference evidence="3" key="1">
    <citation type="journal article" date="2021" name="Mol. Ecol. Resour.">
        <title>Phylogenomic analyses of the genus Drosophila reveals genomic signals of climate adaptation.</title>
        <authorList>
            <person name="Li F."/>
            <person name="Rane R.V."/>
            <person name="Luria V."/>
            <person name="Xiong Z."/>
            <person name="Chen J."/>
            <person name="Li Z."/>
            <person name="Catullo R.A."/>
            <person name="Griffin P.C."/>
            <person name="Schiffer M."/>
            <person name="Pearce S."/>
            <person name="Lee S.F."/>
            <person name="McElroy K."/>
            <person name="Stocker A."/>
            <person name="Shirriffs J."/>
            <person name="Cockerell F."/>
            <person name="Coppin C."/>
            <person name="Sgro C.M."/>
            <person name="Karger A."/>
            <person name="Cain J.W."/>
            <person name="Weber J.A."/>
            <person name="Santpere G."/>
            <person name="Kirschner M.W."/>
            <person name="Hoffmann A.A."/>
            <person name="Oakeshott J.G."/>
            <person name="Zhang G."/>
        </authorList>
    </citation>
    <scope>NUCLEOTIDE SEQUENCE</scope>
    <source>
        <strain evidence="3">BGI-SZ-2011g</strain>
    </source>
</reference>
<evidence type="ECO:0000313" key="4">
    <source>
        <dbReference type="Proteomes" id="UP001200034"/>
    </source>
</evidence>
<sequence length="157" mass="18177">MHTTSTHDTRLDAFNKLNLLEKSRVESFKDWPFPDSSTCSIAKASNKWNIDHKFMAEAGFYWTGTKRENDTATCFVCGKTLDGWESDDDPWKEHLKHAPQCEFVKLGCPEKDMTVDQFLKIFGTVVKNNIEKNIKDFKTQFLKDSESKLNEFISKQP</sequence>
<dbReference type="InterPro" id="IPR051190">
    <property type="entry name" value="Baculoviral_IAP"/>
</dbReference>
<evidence type="ECO:0000256" key="1">
    <source>
        <dbReference type="ARBA" id="ARBA00022723"/>
    </source>
</evidence>
<keyword evidence="2" id="KW-0862">Zinc</keyword>
<dbReference type="PROSITE" id="PS50143">
    <property type="entry name" value="BIR_REPEAT_2"/>
    <property type="match status" value="1"/>
</dbReference>
<dbReference type="InterPro" id="IPR001370">
    <property type="entry name" value="BIR_rpt"/>
</dbReference>